<dbReference type="InterPro" id="IPR013154">
    <property type="entry name" value="ADH-like_N"/>
</dbReference>
<feature type="domain" description="Enoyl reductase (ER)" evidence="1">
    <location>
        <begin position="10"/>
        <end position="320"/>
    </location>
</feature>
<dbReference type="PANTHER" id="PTHR43677:SF4">
    <property type="entry name" value="QUINONE OXIDOREDUCTASE-LIKE PROTEIN 2"/>
    <property type="match status" value="1"/>
</dbReference>
<comment type="caution">
    <text evidence="2">The sequence shown here is derived from an EMBL/GenBank/DDBJ whole genome shotgun (WGS) entry which is preliminary data.</text>
</comment>
<name>A0AAW6RBY3_GORRU</name>
<dbReference type="AlphaFoldDB" id="A0AAW6RBY3"/>
<dbReference type="KEGG" id="gru:GCWB2_12005"/>
<dbReference type="InterPro" id="IPR011032">
    <property type="entry name" value="GroES-like_sf"/>
</dbReference>
<dbReference type="GO" id="GO:0016491">
    <property type="term" value="F:oxidoreductase activity"/>
    <property type="evidence" value="ECO:0007669"/>
    <property type="project" value="UniProtKB-KW"/>
</dbReference>
<dbReference type="Pfam" id="PF08240">
    <property type="entry name" value="ADH_N"/>
    <property type="match status" value="1"/>
</dbReference>
<dbReference type="RefSeq" id="WP_039880733.1">
    <property type="nucleotide sequence ID" value="NZ_CP022580.1"/>
</dbReference>
<dbReference type="InterPro" id="IPR051397">
    <property type="entry name" value="Zn-ADH-like_protein"/>
</dbReference>
<accession>A0AAW6RBY3</accession>
<dbReference type="PANTHER" id="PTHR43677">
    <property type="entry name" value="SHORT-CHAIN DEHYDROGENASE/REDUCTASE"/>
    <property type="match status" value="1"/>
</dbReference>
<dbReference type="CDD" id="cd08241">
    <property type="entry name" value="QOR1"/>
    <property type="match status" value="1"/>
</dbReference>
<evidence type="ECO:0000313" key="2">
    <source>
        <dbReference type="EMBL" id="MDG6782036.1"/>
    </source>
</evidence>
<dbReference type="InterPro" id="IPR020843">
    <property type="entry name" value="ER"/>
</dbReference>
<dbReference type="SUPFAM" id="SSF50129">
    <property type="entry name" value="GroES-like"/>
    <property type="match status" value="1"/>
</dbReference>
<protein>
    <submittedName>
        <fullName evidence="2">NADPH:quinone oxidoreductase family protein</fullName>
        <ecNumber evidence="2">1.-.-.-</ecNumber>
    </submittedName>
</protein>
<dbReference type="Gene3D" id="3.40.50.720">
    <property type="entry name" value="NAD(P)-binding Rossmann-like Domain"/>
    <property type="match status" value="1"/>
</dbReference>
<sequence>MRAAICRQYGPPEVIEVGDFADPEPAAGELVVAVRSAAVNFPDVLTIANRYQRSTPLPFVPGSEFGGVVVESSIDSGFAAGDRVYGTVATGAFAEYVTVPAARVQRIPDGVDDDTAAGFAVAYTTAYHALCTATAIRKGEWVVVLGAGGGVGSAAIDLAHHLGGRVIAAASGDNKLTLCRRRGAEVALDYHTEDLRSRIKEITGQGAHVIIDPVGGRSSESALRSLRRGGTFVTVGYASGEIPAIPLNLVLLKGITITGVDVGTMPVHQPMAESRGRAELHRMLSDGVLAPYVDSVHPLAETTKALRRVADRQALGKIIIRP</sequence>
<gene>
    <name evidence="2" type="ORF">QBL07_14485</name>
</gene>
<keyword evidence="2" id="KW-0560">Oxidoreductase</keyword>
<dbReference type="SUPFAM" id="SSF51735">
    <property type="entry name" value="NAD(P)-binding Rossmann-fold domains"/>
    <property type="match status" value="1"/>
</dbReference>
<dbReference type="EMBL" id="JARUXG010000008">
    <property type="protein sequence ID" value="MDG6782036.1"/>
    <property type="molecule type" value="Genomic_DNA"/>
</dbReference>
<dbReference type="InterPro" id="IPR036291">
    <property type="entry name" value="NAD(P)-bd_dom_sf"/>
</dbReference>
<dbReference type="EC" id="1.-.-.-" evidence="2"/>
<reference evidence="2" key="1">
    <citation type="submission" date="2023-04" db="EMBL/GenBank/DDBJ databases">
        <title>Characterization and analysis of the complete genome of Gordonia rubripertincta 112, the degrader of aromatic and aliphatic compounds.</title>
        <authorList>
            <person name="Frantsuzova E."/>
            <person name="Bogun A."/>
            <person name="Delegan Y."/>
        </authorList>
    </citation>
    <scope>NUCLEOTIDE SEQUENCE</scope>
    <source>
        <strain evidence="2">112</strain>
    </source>
</reference>
<evidence type="ECO:0000259" key="1">
    <source>
        <dbReference type="SMART" id="SM00829"/>
    </source>
</evidence>
<dbReference type="InterPro" id="IPR013149">
    <property type="entry name" value="ADH-like_C"/>
</dbReference>
<organism evidence="2">
    <name type="scientific">Gordonia rubripertincta</name>
    <name type="common">Rhodococcus corallinus</name>
    <dbReference type="NCBI Taxonomy" id="36822"/>
    <lineage>
        <taxon>Bacteria</taxon>
        <taxon>Bacillati</taxon>
        <taxon>Actinomycetota</taxon>
        <taxon>Actinomycetes</taxon>
        <taxon>Mycobacteriales</taxon>
        <taxon>Gordoniaceae</taxon>
        <taxon>Gordonia</taxon>
    </lineage>
</organism>
<dbReference type="Gene3D" id="3.90.180.10">
    <property type="entry name" value="Medium-chain alcohol dehydrogenases, catalytic domain"/>
    <property type="match status" value="1"/>
</dbReference>
<proteinExistence type="predicted"/>
<dbReference type="SMART" id="SM00829">
    <property type="entry name" value="PKS_ER"/>
    <property type="match status" value="1"/>
</dbReference>
<dbReference type="Pfam" id="PF00107">
    <property type="entry name" value="ADH_zinc_N"/>
    <property type="match status" value="1"/>
</dbReference>